<comment type="caution">
    <text evidence="1">The sequence shown here is derived from an EMBL/GenBank/DDBJ whole genome shotgun (WGS) entry which is preliminary data.</text>
</comment>
<name>A0ABU7EJJ5_9TELE</name>
<gene>
    <name evidence="1" type="ORF">CHARACLAT_015707</name>
</gene>
<protein>
    <submittedName>
        <fullName evidence="1">Uncharacterized protein</fullName>
    </submittedName>
</protein>
<reference evidence="1 2" key="1">
    <citation type="submission" date="2021-06" db="EMBL/GenBank/DDBJ databases">
        <authorList>
            <person name="Palmer J.M."/>
        </authorList>
    </citation>
    <scope>NUCLEOTIDE SEQUENCE [LARGE SCALE GENOMIC DNA]</scope>
    <source>
        <strain evidence="1 2">CL_MEX2019</strain>
        <tissue evidence="1">Muscle</tissue>
    </source>
</reference>
<dbReference type="EMBL" id="JAHUTJ010058613">
    <property type="protein sequence ID" value="MED6287375.1"/>
    <property type="molecule type" value="Genomic_DNA"/>
</dbReference>
<proteinExistence type="predicted"/>
<evidence type="ECO:0000313" key="1">
    <source>
        <dbReference type="EMBL" id="MED6287375.1"/>
    </source>
</evidence>
<evidence type="ECO:0000313" key="2">
    <source>
        <dbReference type="Proteomes" id="UP001352852"/>
    </source>
</evidence>
<sequence length="122" mass="13428">MGSGGGSVMVSGDISHSLEKQGSLSLKAILVERDIKTRFCNQWESHIFILQDVTARCHRVGFIRDFNCLSAVLTSTQVTTCGTSLGFVPERPTQPPWLTCDKCLLRYELPSHGSVCPSWCPV</sequence>
<dbReference type="Proteomes" id="UP001352852">
    <property type="component" value="Unassembled WGS sequence"/>
</dbReference>
<organism evidence="1 2">
    <name type="scientific">Characodon lateralis</name>
    <dbReference type="NCBI Taxonomy" id="208331"/>
    <lineage>
        <taxon>Eukaryota</taxon>
        <taxon>Metazoa</taxon>
        <taxon>Chordata</taxon>
        <taxon>Craniata</taxon>
        <taxon>Vertebrata</taxon>
        <taxon>Euteleostomi</taxon>
        <taxon>Actinopterygii</taxon>
        <taxon>Neopterygii</taxon>
        <taxon>Teleostei</taxon>
        <taxon>Neoteleostei</taxon>
        <taxon>Acanthomorphata</taxon>
        <taxon>Ovalentaria</taxon>
        <taxon>Atherinomorphae</taxon>
        <taxon>Cyprinodontiformes</taxon>
        <taxon>Goodeidae</taxon>
        <taxon>Characodon</taxon>
    </lineage>
</organism>
<keyword evidence="2" id="KW-1185">Reference proteome</keyword>
<accession>A0ABU7EJJ5</accession>